<organism evidence="3 4">
    <name type="scientific">Erwinia amylovora NBRC 12687 = CFBP 1232</name>
    <dbReference type="NCBI Taxonomy" id="1219359"/>
    <lineage>
        <taxon>Bacteria</taxon>
        <taxon>Pseudomonadati</taxon>
        <taxon>Pseudomonadota</taxon>
        <taxon>Gammaproteobacteria</taxon>
        <taxon>Enterobacterales</taxon>
        <taxon>Erwiniaceae</taxon>
        <taxon>Erwinia</taxon>
    </lineage>
</organism>
<accession>A0A830ZZS3</accession>
<dbReference type="PROSITE" id="PS00018">
    <property type="entry name" value="EF_HAND_1"/>
    <property type="match status" value="1"/>
</dbReference>
<dbReference type="GO" id="GO:0004568">
    <property type="term" value="F:chitinase activity"/>
    <property type="evidence" value="ECO:0007669"/>
    <property type="project" value="InterPro"/>
</dbReference>
<protein>
    <recommendedName>
        <fullName evidence="2">EF-hand domain-containing protein</fullName>
    </recommendedName>
</protein>
<reference evidence="3 4" key="1">
    <citation type="submission" date="2012-11" db="EMBL/GenBank/DDBJ databases">
        <authorList>
            <person name="Linke B."/>
        </authorList>
    </citation>
    <scope>NUCLEOTIDE SEQUENCE [LARGE SCALE GENOMIC DNA]</scope>
    <source>
        <strain evidence="4">CFBP 1232</strain>
    </source>
</reference>
<reference evidence="3 4" key="2">
    <citation type="submission" date="2013-04" db="EMBL/GenBank/DDBJ databases">
        <title>Comparative genomics of 12 strains of Erwinia amylovora identifies a pan-genome with a large conserved core and provides insights into host specificity.</title>
        <authorList>
            <person name="Mann R.A."/>
            <person name="Smits T.H.M."/>
            <person name="Buehlmann A."/>
            <person name="Blom J."/>
            <person name="Goesmann A."/>
            <person name="Frey J.E."/>
            <person name="Plummer K.M."/>
            <person name="Beer S.V."/>
            <person name="Luck J."/>
            <person name="Duffy B."/>
            <person name="Rodoni B."/>
        </authorList>
    </citation>
    <scope>NUCLEOTIDE SEQUENCE [LARGE SCALE GENOMIC DNA]</scope>
    <source>
        <strain evidence="4">CFBP 1232</strain>
    </source>
</reference>
<dbReference type="GeneID" id="97604900"/>
<evidence type="ECO:0000313" key="4">
    <source>
        <dbReference type="Proteomes" id="UP000013111"/>
    </source>
</evidence>
<dbReference type="AlphaFoldDB" id="A0A830ZZS3"/>
<dbReference type="SUPFAM" id="SSF53955">
    <property type="entry name" value="Lysozyme-like"/>
    <property type="match status" value="1"/>
</dbReference>
<dbReference type="InterPro" id="IPR018247">
    <property type="entry name" value="EF_Hand_1_Ca_BS"/>
</dbReference>
<comment type="caution">
    <text evidence="3">The sequence shown here is derived from an EMBL/GenBank/DDBJ whole genome shotgun (WGS) entry which is preliminary data.</text>
</comment>
<evidence type="ECO:0000313" key="3">
    <source>
        <dbReference type="EMBL" id="CCO92545.1"/>
    </source>
</evidence>
<evidence type="ECO:0000256" key="1">
    <source>
        <dbReference type="SAM" id="MobiDB-lite"/>
    </source>
</evidence>
<dbReference type="RefSeq" id="WP_004161798.1">
    <property type="nucleotide sequence ID" value="NZ_CAPB01000007.1"/>
</dbReference>
<dbReference type="Proteomes" id="UP000013111">
    <property type="component" value="Unassembled WGS sequence"/>
</dbReference>
<dbReference type="Gene3D" id="1.10.530.10">
    <property type="match status" value="1"/>
</dbReference>
<feature type="region of interest" description="Disordered" evidence="1">
    <location>
        <begin position="301"/>
        <end position="320"/>
    </location>
</feature>
<gene>
    <name evidence="3" type="ORF">BN437_0580</name>
</gene>
<dbReference type="GO" id="GO:0016998">
    <property type="term" value="P:cell wall macromolecule catabolic process"/>
    <property type="evidence" value="ECO:0007669"/>
    <property type="project" value="InterPro"/>
</dbReference>
<dbReference type="GO" id="GO:0006032">
    <property type="term" value="P:chitin catabolic process"/>
    <property type="evidence" value="ECO:0007669"/>
    <property type="project" value="InterPro"/>
</dbReference>
<dbReference type="EMBL" id="CAPB01000007">
    <property type="protein sequence ID" value="CCO92545.1"/>
    <property type="molecule type" value="Genomic_DNA"/>
</dbReference>
<name>A0A830ZZS3_ERWAM</name>
<proteinExistence type="predicted"/>
<dbReference type="GO" id="GO:0005509">
    <property type="term" value="F:calcium ion binding"/>
    <property type="evidence" value="ECO:0007669"/>
    <property type="project" value="InterPro"/>
</dbReference>
<feature type="domain" description="EF-hand" evidence="2">
    <location>
        <begin position="587"/>
        <end position="622"/>
    </location>
</feature>
<evidence type="ECO:0000259" key="2">
    <source>
        <dbReference type="PROSITE" id="PS50222"/>
    </source>
</evidence>
<sequence>MWDAQKAVQYVNEHAESSSTGYCARYVKNAINAGGDISSWPPIVSAKDYGPALVERGFEVITAPGSFVAGDVVIIQGIKKSDFPVGEIKKDHPHGHMAMFNGQQWVSDCKQNNGYYPGGDYRRAKPSFVFYRHKDVTARPSESRGVPAASGGKICFPARKQNGENYATLDEMMGLIGQEPHGSWLAGTNKMWHGGIHITQKSAPGSVLTAETMESAVPLQCMADGEVVAWRLNKDYQKSTFLGHSIQYTTTFVLVKSVCQPDPNNEQTWLEFYSLYMGLAPLSAFEKRKCMVAKTKVRKRRAGNGEASQSAGNPAHAPQVTGRLEQGRRILILKEATLLNKPVSPQAGSGATEAQPFGLAQEFDENGKLKDEKFWVTLLPEHMEENGEHYAHLPVWMQQAVAKGTCDAVGKPDAPLKINAGDAIGFLGEDVAPAGKAQISDSAFAHIEVLCVDSRMPAFLDNPGGVKAGRKYIRVHPDAVLYIHSGNTFTRTSSSVSKDMHIILPVDKCNPKKSGGKTYYQAGQNYWLCEDNVDVKEQYYLKELGFTALVEESTPDMAASLKEGWMKSAYQWLAGQVRPERGIQEQQMSRFYKGMMDKMDSDKDGQLSERELFSALHHPEMGVRDIVSRMVVKHESEWFGGSGHQKWTAFFQDCDTLRIDIAKKWLDDMEWMSRVEPFTSGKAVWHMHPVMFCSAINGASGCDITVELVEKILGHTNSWFTGKRGGKAFATHFKNNYPGVFEFDKQSFVSQFDEQLIAYGITGAYHKAHFLSQCLHESAHFDTTLEFGTGHNYDPGQHRDAIPNGNTVLGDGPRYKGRGLIQLTWKKSYQKFSEYSGVDCVNNTELVASVMSNAIKASCWFWRNNGGVHKKHNAKGDINILIDNEKNNVELVTLAVNGGQNGLSERQSYFNAIKKTWGLK</sequence>
<dbReference type="PROSITE" id="PS50222">
    <property type="entry name" value="EF_HAND_2"/>
    <property type="match status" value="1"/>
</dbReference>
<dbReference type="InterPro" id="IPR023346">
    <property type="entry name" value="Lysozyme-like_dom_sf"/>
</dbReference>
<dbReference type="InterPro" id="IPR000726">
    <property type="entry name" value="Glyco_hydro_19_cat"/>
</dbReference>
<dbReference type="Gene3D" id="3.90.1720.10">
    <property type="entry name" value="endopeptidase domain like (from Nostoc punctiforme)"/>
    <property type="match status" value="1"/>
</dbReference>
<dbReference type="InterPro" id="IPR002048">
    <property type="entry name" value="EF_hand_dom"/>
</dbReference>
<dbReference type="Pfam" id="PF00182">
    <property type="entry name" value="Glyco_hydro_19"/>
    <property type="match status" value="1"/>
</dbReference>